<reference evidence="2 3" key="1">
    <citation type="submission" date="2018-07" db="EMBL/GenBank/DDBJ databases">
        <title>Pseudomonas laoshanensis sp. nov., isolated from soil.</title>
        <authorList>
            <person name="Sun J."/>
            <person name="Yu L."/>
            <person name="Wang M."/>
            <person name="Zhang C."/>
        </authorList>
    </citation>
    <scope>NUCLEOTIDE SEQUENCE [LARGE SCALE GENOMIC DNA]</scope>
    <source>
        <strain evidence="2 3">Y22</strain>
    </source>
</reference>
<dbReference type="SUPFAM" id="SSF53474">
    <property type="entry name" value="alpha/beta-Hydrolases"/>
    <property type="match status" value="1"/>
</dbReference>
<dbReference type="InterPro" id="IPR045556">
    <property type="entry name" value="DUF6351"/>
</dbReference>
<dbReference type="RefSeq" id="WP_149332328.1">
    <property type="nucleotide sequence ID" value="NZ_QOVF01000002.1"/>
</dbReference>
<dbReference type="Pfam" id="PF19878">
    <property type="entry name" value="DUF6351"/>
    <property type="match status" value="1"/>
</dbReference>
<keyword evidence="3" id="KW-1185">Reference proteome</keyword>
<sequence length="801" mass="87917">MSAITRLSTPFATSLLTLALTGCLSSGGSSSDSDSGGPGDSPPDFTLSVLSSAPDQVSGGDVLISVEGDMAQIDSELDQLEVWLNDEEIEPERITRRNGRLEVLVEGLALGENILELHHAEDGPLSSVTLTNHPITGPIFSGPQQYPFVCTVSTELNKQPLVDTDDGMGFPVYDANNTQIGLSKDCSIEPYVEFFYRATDDTYKPLPDDRSRPADLATTTLTDGRVVDFIVRREVGTINRFIYSYATLANLNDAPDAASTELWNGRAMFHFLGGVAIGHTQGRIDNNRSMSPEVLGKGYAVLFSTGTRTNSHYNLQVGGETALMVKEHFVKRFGTPEYTVAIGGSGGAIQQYVYAQNHPGLLDGGVPQYSYPDMVTQTIHIGDCELLEHYMDVTDKDNNLWTTTENRSWLVGLNSTDAYPDPFASAKLMLGYNTAPGMTECIPAWRGLTPLVMNPLYGQARNQEQMQPPGIMDTVQWTHYDDLRNIYGVDEDGQPRTLFDNVGVQYGLQALTDGNITPAEFLKLNSQIGGWKHPKDMVQEGFPFIGSESDVLQDPSRFDPWSRRNMRLSPDGSAPAPRTEGDLLAINAAYSSGMVFDGELNIPVIDWRHYLEEVLDMHNSHQSFSGRQRIRNQMGHSDNQVIWFTDTRPTDTSDPNRPRPQDDFDQTWQALDVLHEWITNIRENPEASIAENKPAAAVDSCFETNGELIAAGENVWDGIIDSNAPGACTQRFPTYTTSRMVAGGPIEGSIFKCSLKPVTTAVSDGTYGAWTPTSDQIEELQAIFPQGVCDYSQADQGRPQG</sequence>
<protein>
    <recommendedName>
        <fullName evidence="1">DUF6351 domain-containing protein</fullName>
    </recommendedName>
</protein>
<dbReference type="Proteomes" id="UP000463138">
    <property type="component" value="Unassembled WGS sequence"/>
</dbReference>
<proteinExistence type="predicted"/>
<name>A0A7V7KY57_9GAMM</name>
<feature type="domain" description="DUF6351" evidence="1">
    <location>
        <begin position="47"/>
        <end position="798"/>
    </location>
</feature>
<dbReference type="PROSITE" id="PS51257">
    <property type="entry name" value="PROKAR_LIPOPROTEIN"/>
    <property type="match status" value="1"/>
</dbReference>
<accession>A0A7V7KY57</accession>
<dbReference type="EMBL" id="QOVF01000002">
    <property type="protein sequence ID" value="KAA0695341.1"/>
    <property type="molecule type" value="Genomic_DNA"/>
</dbReference>
<evidence type="ECO:0000313" key="3">
    <source>
        <dbReference type="Proteomes" id="UP000463138"/>
    </source>
</evidence>
<dbReference type="AlphaFoldDB" id="A0A7V7KY57"/>
<gene>
    <name evidence="2" type="ORF">DT594_08755</name>
</gene>
<dbReference type="InterPro" id="IPR029058">
    <property type="entry name" value="AB_hydrolase_fold"/>
</dbReference>
<evidence type="ECO:0000313" key="2">
    <source>
        <dbReference type="EMBL" id="KAA0695341.1"/>
    </source>
</evidence>
<dbReference type="OrthoDB" id="3078806at2"/>
<organism evidence="2 3">
    <name type="scientific">Halopseudomonas laoshanensis</name>
    <dbReference type="NCBI Taxonomy" id="2268758"/>
    <lineage>
        <taxon>Bacteria</taxon>
        <taxon>Pseudomonadati</taxon>
        <taxon>Pseudomonadota</taxon>
        <taxon>Gammaproteobacteria</taxon>
        <taxon>Pseudomonadales</taxon>
        <taxon>Pseudomonadaceae</taxon>
        <taxon>Halopseudomonas</taxon>
    </lineage>
</organism>
<comment type="caution">
    <text evidence="2">The sequence shown here is derived from an EMBL/GenBank/DDBJ whole genome shotgun (WGS) entry which is preliminary data.</text>
</comment>
<evidence type="ECO:0000259" key="1">
    <source>
        <dbReference type="Pfam" id="PF19878"/>
    </source>
</evidence>